<dbReference type="PANTHER" id="PTHR33361">
    <property type="entry name" value="GLR0591 PROTEIN"/>
    <property type="match status" value="1"/>
</dbReference>
<dbReference type="Proteomes" id="UP000738431">
    <property type="component" value="Chromosome"/>
</dbReference>
<name>A0ABZ1C6B7_9BACT</name>
<organism evidence="1 2">
    <name type="scientific">Actomonas aquatica</name>
    <dbReference type="NCBI Taxonomy" id="2866162"/>
    <lineage>
        <taxon>Bacteria</taxon>
        <taxon>Pseudomonadati</taxon>
        <taxon>Verrucomicrobiota</taxon>
        <taxon>Opitutia</taxon>
        <taxon>Opitutales</taxon>
        <taxon>Opitutaceae</taxon>
        <taxon>Actomonas</taxon>
    </lineage>
</organism>
<keyword evidence="2" id="KW-1185">Reference proteome</keyword>
<evidence type="ECO:0000313" key="1">
    <source>
        <dbReference type="EMBL" id="WRQ87139.1"/>
    </source>
</evidence>
<protein>
    <submittedName>
        <fullName evidence="1">DUF885 domain-containing protein</fullName>
    </submittedName>
</protein>
<reference evidence="1 2" key="1">
    <citation type="submission" date="2023-12" db="EMBL/GenBank/DDBJ databases">
        <title>Description of an unclassified Opitutus bacterium of Verrucomicrobiota.</title>
        <authorList>
            <person name="Zhang D.-F."/>
        </authorList>
    </citation>
    <scope>NUCLEOTIDE SEQUENCE [LARGE SCALE GENOMIC DNA]</scope>
    <source>
        <strain evidence="1 2">WL0086</strain>
    </source>
</reference>
<dbReference type="RefSeq" id="WP_221029448.1">
    <property type="nucleotide sequence ID" value="NZ_CP139781.1"/>
</dbReference>
<evidence type="ECO:0000313" key="2">
    <source>
        <dbReference type="Proteomes" id="UP000738431"/>
    </source>
</evidence>
<accession>A0ABZ1C6B7</accession>
<dbReference type="EMBL" id="CP139781">
    <property type="protein sequence ID" value="WRQ87139.1"/>
    <property type="molecule type" value="Genomic_DNA"/>
</dbReference>
<dbReference type="Pfam" id="PF05960">
    <property type="entry name" value="DUF885"/>
    <property type="match status" value="1"/>
</dbReference>
<dbReference type="PANTHER" id="PTHR33361:SF2">
    <property type="entry name" value="DUF885 DOMAIN-CONTAINING PROTEIN"/>
    <property type="match status" value="1"/>
</dbReference>
<proteinExistence type="predicted"/>
<dbReference type="InterPro" id="IPR010281">
    <property type="entry name" value="DUF885"/>
</dbReference>
<sequence length="583" mass="65070">MKNLIRGVWVGALTILSAAAHPVDDAMEAFAADWVRGNPVLASRTQYFTGAEQAALEGQLTPVTSEYKAERAAQAAAGLAMIRALDTTGAPESTLRAKRTLEWLLEDYVREAQFDDFYFPLNQFTGVQRYLVSYLASSMPIRHAGDARNYAARIGQMGGVMTDARVEMERREAQGMLLPDFILRATIRQMELFLAPEPADNLLATSFERRAAELSDLTAAERERLLAAVVSDLTESVYPAYRDALATLERQLKQATADAGIWRLPRGAEAYASKLRHYTNGDMTPQEIHELGLAEVARIEAEMDAILRDQGLTEGSVNARYKELEARIQPTGTDDPRPMLLSQYAEMVDDAVARSQSLFDMMPRAPVVVRREPLFSEASAAAHYSVPAADGSVPGIFWVPLPGEPYRMISRRSLAYHEAVPGHHFQLALQQEMEELPKWWSNRIFGSNSAYSEGWALYAEWLANDEGWYEGDPIGKLGYLSSELLRARRLVVDTGLHAFKWTRQQVIDYGISVSETERYVVYAGQATSYKVGQLTIVKLRREAEARLGDKFDLPTFHNIVLRGASAPLEIVRDDVEAWIAAQE</sequence>
<gene>
    <name evidence="1" type="ORF">K1X11_020190</name>
</gene>